<name>A0A2I0HJJ7_PUNGR</name>
<gene>
    <name evidence="1" type="ORF">CRG98_047726</name>
</gene>
<sequence length="63" mass="7129">MELERIRMHGRRDGDVEYQRIESTILSWDDGNVSMSNIDDAMTVDSSVDPLLGVVTVWRSGNC</sequence>
<evidence type="ECO:0000313" key="2">
    <source>
        <dbReference type="Proteomes" id="UP000233551"/>
    </source>
</evidence>
<proteinExistence type="predicted"/>
<accession>A0A2I0HJJ7</accession>
<evidence type="ECO:0000313" key="1">
    <source>
        <dbReference type="EMBL" id="PKI31882.1"/>
    </source>
</evidence>
<dbReference type="Proteomes" id="UP000233551">
    <property type="component" value="Unassembled WGS sequence"/>
</dbReference>
<keyword evidence="2" id="KW-1185">Reference proteome</keyword>
<organism evidence="1 2">
    <name type="scientific">Punica granatum</name>
    <name type="common">Pomegranate</name>
    <dbReference type="NCBI Taxonomy" id="22663"/>
    <lineage>
        <taxon>Eukaryota</taxon>
        <taxon>Viridiplantae</taxon>
        <taxon>Streptophyta</taxon>
        <taxon>Embryophyta</taxon>
        <taxon>Tracheophyta</taxon>
        <taxon>Spermatophyta</taxon>
        <taxon>Magnoliopsida</taxon>
        <taxon>eudicotyledons</taxon>
        <taxon>Gunneridae</taxon>
        <taxon>Pentapetalae</taxon>
        <taxon>rosids</taxon>
        <taxon>malvids</taxon>
        <taxon>Myrtales</taxon>
        <taxon>Lythraceae</taxon>
        <taxon>Punica</taxon>
    </lineage>
</organism>
<reference evidence="1 2" key="1">
    <citation type="submission" date="2017-11" db="EMBL/GenBank/DDBJ databases">
        <title>De-novo sequencing of pomegranate (Punica granatum L.) genome.</title>
        <authorList>
            <person name="Akparov Z."/>
            <person name="Amiraslanov A."/>
            <person name="Hajiyeva S."/>
            <person name="Abbasov M."/>
            <person name="Kaur K."/>
            <person name="Hamwieh A."/>
            <person name="Solovyev V."/>
            <person name="Salamov A."/>
            <person name="Braich B."/>
            <person name="Kosarev P."/>
            <person name="Mahmoud A."/>
            <person name="Hajiyev E."/>
            <person name="Babayeva S."/>
            <person name="Izzatullayeva V."/>
            <person name="Mammadov A."/>
            <person name="Mammadov A."/>
            <person name="Sharifova S."/>
            <person name="Ojaghi J."/>
            <person name="Eynullazada K."/>
            <person name="Bayramov B."/>
            <person name="Abdulazimova A."/>
            <person name="Shahmuradov I."/>
        </authorList>
    </citation>
    <scope>NUCLEOTIDE SEQUENCE [LARGE SCALE GENOMIC DNA]</scope>
    <source>
        <strain evidence="2">cv. AG2017</strain>
        <tissue evidence="1">Leaf</tissue>
    </source>
</reference>
<protein>
    <submittedName>
        <fullName evidence="1">Uncharacterized protein</fullName>
    </submittedName>
</protein>
<dbReference type="AlphaFoldDB" id="A0A2I0HJJ7"/>
<dbReference type="EMBL" id="PGOL01008251">
    <property type="protein sequence ID" value="PKI31882.1"/>
    <property type="molecule type" value="Genomic_DNA"/>
</dbReference>
<comment type="caution">
    <text evidence="1">The sequence shown here is derived from an EMBL/GenBank/DDBJ whole genome shotgun (WGS) entry which is preliminary data.</text>
</comment>